<evidence type="ECO:0000313" key="3">
    <source>
        <dbReference type="EMBL" id="SNT59244.1"/>
    </source>
</evidence>
<dbReference type="EMBL" id="FZOF01000054">
    <property type="protein sequence ID" value="SNT59244.1"/>
    <property type="molecule type" value="Genomic_DNA"/>
</dbReference>
<dbReference type="PIRSF" id="PIRSF026631">
    <property type="entry name" value="UCP026631"/>
    <property type="match status" value="1"/>
</dbReference>
<feature type="transmembrane region" description="Helical" evidence="1">
    <location>
        <begin position="190"/>
        <end position="209"/>
    </location>
</feature>
<protein>
    <submittedName>
        <fullName evidence="3">Putative membrane protein</fullName>
    </submittedName>
</protein>
<name>A0A239NY12_9ACTN</name>
<dbReference type="InterPro" id="IPR014529">
    <property type="entry name" value="UCP026631"/>
</dbReference>
<keyword evidence="1" id="KW-0812">Transmembrane</keyword>
<keyword evidence="1" id="KW-0472">Membrane</keyword>
<dbReference type="PANTHER" id="PTHR34473:SF2">
    <property type="entry name" value="UPF0699 TRANSMEMBRANE PROTEIN YDBT"/>
    <property type="match status" value="1"/>
</dbReference>
<accession>A0A239NY12</accession>
<evidence type="ECO:0000313" key="4">
    <source>
        <dbReference type="Proteomes" id="UP000198280"/>
    </source>
</evidence>
<dbReference type="AlphaFoldDB" id="A0A239NY12"/>
<dbReference type="OrthoDB" id="4121259at2"/>
<dbReference type="RefSeq" id="WP_089229328.1">
    <property type="nucleotide sequence ID" value="NZ_FZOF01000054.1"/>
</dbReference>
<feature type="transmembrane region" description="Helical" evidence="1">
    <location>
        <begin position="234"/>
        <end position="258"/>
    </location>
</feature>
<feature type="transmembrane region" description="Helical" evidence="1">
    <location>
        <begin position="375"/>
        <end position="394"/>
    </location>
</feature>
<dbReference type="Proteomes" id="UP000198280">
    <property type="component" value="Unassembled WGS sequence"/>
</dbReference>
<evidence type="ECO:0000259" key="2">
    <source>
        <dbReference type="Pfam" id="PF03703"/>
    </source>
</evidence>
<proteinExistence type="predicted"/>
<feature type="domain" description="YdbS-like PH" evidence="2">
    <location>
        <begin position="420"/>
        <end position="496"/>
    </location>
</feature>
<dbReference type="PANTHER" id="PTHR34473">
    <property type="entry name" value="UPF0699 TRANSMEMBRANE PROTEIN YDBS"/>
    <property type="match status" value="1"/>
</dbReference>
<feature type="transmembrane region" description="Helical" evidence="1">
    <location>
        <begin position="49"/>
        <end position="72"/>
    </location>
</feature>
<gene>
    <name evidence="3" type="ORF">SAMN05216252_1545</name>
</gene>
<reference evidence="3 4" key="1">
    <citation type="submission" date="2017-06" db="EMBL/GenBank/DDBJ databases">
        <authorList>
            <person name="Kim H.J."/>
            <person name="Triplett B.A."/>
        </authorList>
    </citation>
    <scope>NUCLEOTIDE SEQUENCE [LARGE SCALE GENOMIC DNA]</scope>
    <source>
        <strain evidence="3 4">CGMCC 4.1858</strain>
    </source>
</reference>
<feature type="transmembrane region" description="Helical" evidence="1">
    <location>
        <begin position="400"/>
        <end position="420"/>
    </location>
</feature>
<evidence type="ECO:0000256" key="1">
    <source>
        <dbReference type="SAM" id="Phobius"/>
    </source>
</evidence>
<keyword evidence="4" id="KW-1185">Reference proteome</keyword>
<keyword evidence="1" id="KW-1133">Transmembrane helix</keyword>
<feature type="domain" description="YdbS-like PH" evidence="2">
    <location>
        <begin position="73"/>
        <end position="152"/>
    </location>
</feature>
<dbReference type="Pfam" id="PF03703">
    <property type="entry name" value="bPH_2"/>
    <property type="match status" value="2"/>
</dbReference>
<organism evidence="3 4">
    <name type="scientific">Actinacidiphila glaucinigra</name>
    <dbReference type="NCBI Taxonomy" id="235986"/>
    <lineage>
        <taxon>Bacteria</taxon>
        <taxon>Bacillati</taxon>
        <taxon>Actinomycetota</taxon>
        <taxon>Actinomycetes</taxon>
        <taxon>Kitasatosporales</taxon>
        <taxon>Streptomycetaceae</taxon>
        <taxon>Actinacidiphila</taxon>
    </lineage>
</organism>
<dbReference type="InterPro" id="IPR005182">
    <property type="entry name" value="YdbS-like_PH"/>
</dbReference>
<feature type="transmembrane region" description="Helical" evidence="1">
    <location>
        <begin position="21"/>
        <end position="43"/>
    </location>
</feature>
<sequence length="523" mass="56474">MSRVGAGAAGDAGWRRLSPRLLLVNLGMLSGPLALFALTLLLTGAGLQALISLGSLLTTFLVITWIGTMRLLTTRFRIADERVELRSGAFFRSHRSLPVDRIRSVDIHAKPLHRLFGLASLRIGTGGQGSPSGRELRLGGVTRSQADEIRRLLLDRRDRARAGTRPSRPGEAGHGPIAETDWAWLRYAPLSLWGLGAVLIGVGTVARALGEMRINPLDLAAVTHLRDRFGSVPWWFGALMAVLVLLVTGAALSTAAFVEGWAGYRLEREGDDAYRVRRGLLVHRSVTLERRRLRGVELTEPMPLRWAGAARLDAVAGGLGSSEQNRSRRPLTPAVPRQEALRVAADVLTEERSPTETADLRPHPRVALRRRINRGLLTLAPLVAALPALGLWLGPAAVHAAWITALLGVPVVLALAHDAYRALGHGLRDRYLVVRAGTFARRTAALQCEGVIGWKITRSAFQRRNGLLTLGATVAAGDGCYKVRDVGVADGLALAEEVAPGLLAPFVERVPATEPEMPRAARP</sequence>